<dbReference type="InterPro" id="IPR002508">
    <property type="entry name" value="MurNAc-LAA_cat"/>
</dbReference>
<dbReference type="CDD" id="cd02696">
    <property type="entry name" value="MurNAc-LAA"/>
    <property type="match status" value="1"/>
</dbReference>
<evidence type="ECO:0000256" key="3">
    <source>
        <dbReference type="ARBA" id="ARBA00022801"/>
    </source>
</evidence>
<dbReference type="PANTHER" id="PTHR30404:SF0">
    <property type="entry name" value="N-ACETYLMURAMOYL-L-ALANINE AMIDASE AMIC"/>
    <property type="match status" value="1"/>
</dbReference>
<evidence type="ECO:0000259" key="5">
    <source>
        <dbReference type="SMART" id="SM00646"/>
    </source>
</evidence>
<gene>
    <name evidence="6" type="ORF">G8E10_05460</name>
</gene>
<evidence type="ECO:0000313" key="7">
    <source>
        <dbReference type="Proteomes" id="UP001155840"/>
    </source>
</evidence>
<name>A0AA43ZE48_9HYPH</name>
<reference evidence="6" key="1">
    <citation type="submission" date="2020-03" db="EMBL/GenBank/DDBJ databases">
        <title>Ferranicluibacter endophyticum gen. nov., sp. nov., a new genus isolated from Rubus ulmifolius Schott. stem.</title>
        <authorList>
            <person name="Roca-Couso R."/>
            <person name="Flores-Felix J.D."/>
            <person name="Igual J.M."/>
            <person name="Rivas R."/>
        </authorList>
    </citation>
    <scope>NUCLEOTIDE SEQUENCE</scope>
    <source>
        <strain evidence="6">CRRU44</strain>
    </source>
</reference>
<dbReference type="AlphaFoldDB" id="A0AA43ZE48"/>
<dbReference type="InterPro" id="IPR050695">
    <property type="entry name" value="N-acetylmuramoyl_amidase_3"/>
</dbReference>
<dbReference type="EMBL" id="JAANCM010000002">
    <property type="protein sequence ID" value="NHT75202.1"/>
    <property type="molecule type" value="Genomic_DNA"/>
</dbReference>
<comment type="caution">
    <text evidence="6">The sequence shown here is derived from an EMBL/GenBank/DDBJ whole genome shotgun (WGS) entry which is preliminary data.</text>
</comment>
<feature type="compositionally biased region" description="Basic and acidic residues" evidence="4">
    <location>
        <begin position="29"/>
        <end position="41"/>
    </location>
</feature>
<dbReference type="Gene3D" id="2.60.40.3500">
    <property type="match status" value="1"/>
</dbReference>
<dbReference type="Pfam" id="PF11741">
    <property type="entry name" value="AMIN"/>
    <property type="match status" value="1"/>
</dbReference>
<evidence type="ECO:0000256" key="2">
    <source>
        <dbReference type="ARBA" id="ARBA00011901"/>
    </source>
</evidence>
<dbReference type="GO" id="GO:0030288">
    <property type="term" value="C:outer membrane-bounded periplasmic space"/>
    <property type="evidence" value="ECO:0007669"/>
    <property type="project" value="TreeGrafter"/>
</dbReference>
<accession>A0AA43ZE48</accession>
<feature type="region of interest" description="Disordered" evidence="4">
    <location>
        <begin position="18"/>
        <end position="59"/>
    </location>
</feature>
<protein>
    <recommendedName>
        <fullName evidence="2">N-acetylmuramoyl-L-alanine amidase</fullName>
        <ecNumber evidence="2">3.5.1.28</ecNumber>
    </recommendedName>
</protein>
<evidence type="ECO:0000256" key="1">
    <source>
        <dbReference type="ARBA" id="ARBA00001561"/>
    </source>
</evidence>
<feature type="domain" description="MurNAc-LAA" evidence="5">
    <location>
        <begin position="300"/>
        <end position="454"/>
    </location>
</feature>
<dbReference type="Pfam" id="PF01520">
    <property type="entry name" value="Amidase_3"/>
    <property type="match status" value="1"/>
</dbReference>
<dbReference type="SUPFAM" id="SSF53187">
    <property type="entry name" value="Zn-dependent exopeptidases"/>
    <property type="match status" value="1"/>
</dbReference>
<dbReference type="GO" id="GO:0008745">
    <property type="term" value="F:N-acetylmuramoyl-L-alanine amidase activity"/>
    <property type="evidence" value="ECO:0007669"/>
    <property type="project" value="UniProtKB-EC"/>
</dbReference>
<proteinExistence type="predicted"/>
<comment type="catalytic activity">
    <reaction evidence="1">
        <text>Hydrolyzes the link between N-acetylmuramoyl residues and L-amino acid residues in certain cell-wall glycopeptides.</text>
        <dbReference type="EC" id="3.5.1.28"/>
    </reaction>
</comment>
<evidence type="ECO:0000313" key="6">
    <source>
        <dbReference type="EMBL" id="NHT75202.1"/>
    </source>
</evidence>
<dbReference type="SMART" id="SM00646">
    <property type="entry name" value="Ami_3"/>
    <property type="match status" value="1"/>
</dbReference>
<dbReference type="PANTHER" id="PTHR30404">
    <property type="entry name" value="N-ACETYLMURAMOYL-L-ALANINE AMIDASE"/>
    <property type="match status" value="1"/>
</dbReference>
<dbReference type="EC" id="3.5.1.28" evidence="2"/>
<dbReference type="GO" id="GO:0009253">
    <property type="term" value="P:peptidoglycan catabolic process"/>
    <property type="evidence" value="ECO:0007669"/>
    <property type="project" value="InterPro"/>
</dbReference>
<dbReference type="InterPro" id="IPR021731">
    <property type="entry name" value="AMIN_dom"/>
</dbReference>
<evidence type="ECO:0000256" key="4">
    <source>
        <dbReference type="SAM" id="MobiDB-lite"/>
    </source>
</evidence>
<organism evidence="6 7">
    <name type="scientific">Ferranicluibacter rubi</name>
    <dbReference type="NCBI Taxonomy" id="2715133"/>
    <lineage>
        <taxon>Bacteria</taxon>
        <taxon>Pseudomonadati</taxon>
        <taxon>Pseudomonadota</taxon>
        <taxon>Alphaproteobacteria</taxon>
        <taxon>Hyphomicrobiales</taxon>
        <taxon>Rhizobiaceae</taxon>
        <taxon>Ferranicluibacter</taxon>
    </lineage>
</organism>
<dbReference type="Proteomes" id="UP001155840">
    <property type="component" value="Unassembled WGS sequence"/>
</dbReference>
<dbReference type="Gene3D" id="3.40.630.40">
    <property type="entry name" value="Zn-dependent exopeptidases"/>
    <property type="match status" value="1"/>
</dbReference>
<keyword evidence="3" id="KW-0378">Hydrolase</keyword>
<sequence length="465" mass="50173">MRIGRVARLRVGRRVPAKRVGPGRLGQGVREESVLQRKTGRETSGQPKAGRASSGHEPRSRLSSSLAALLASVVIALGTAGALQAEPVTGQGPLLAYGMRIAGDDARTRVVVDFDRKPDIFVHYVDNPPRVIVDLPETSFGVKPEDAQARGLFKDIRFGAMGASSARIVLTATKPVEITVADVKTDDGGKSFRLVLDAERVEKKRFAELLIEQTWTGSVALTKAPRVDEPAPASSDFVIAVDAGHGGIDTGAIGVDTKMEEKAVTLAFAKELAETLNREPGIKAVLTRDDDEFLSLSERVLIARQKQAKLFISLHADTLKQHDIRGATVYTISDKASDHLAASLAERENLSDQLAGVPLADEPAEVADILIDLTRRETQAFSVNLARSIITSFEGQINLINNPHRFAGFQVLRAADVPSILLELGFMSNTDDEKLLVDPAWRKKVSERIAAAVRRYRGGAMADGG</sequence>
<keyword evidence="7" id="KW-1185">Reference proteome</keyword>